<dbReference type="CDD" id="cd06587">
    <property type="entry name" value="VOC"/>
    <property type="match status" value="1"/>
</dbReference>
<feature type="domain" description="VOC" evidence="3">
    <location>
        <begin position="85"/>
        <end position="193"/>
    </location>
</feature>
<dbReference type="AlphaFoldDB" id="A0A538U4L4"/>
<dbReference type="InterPro" id="IPR018146">
    <property type="entry name" value="Glyoxalase_1_CS"/>
</dbReference>
<feature type="compositionally biased region" description="Low complexity" evidence="2">
    <location>
        <begin position="1"/>
        <end position="21"/>
    </location>
</feature>
<proteinExistence type="predicted"/>
<feature type="region of interest" description="Disordered" evidence="2">
    <location>
        <begin position="170"/>
        <end position="193"/>
    </location>
</feature>
<keyword evidence="1" id="KW-0479">Metal-binding</keyword>
<reference evidence="4 5" key="1">
    <citation type="journal article" date="2019" name="Nat. Microbiol.">
        <title>Mediterranean grassland soil C-N compound turnover is dependent on rainfall and depth, and is mediated by genomically divergent microorganisms.</title>
        <authorList>
            <person name="Diamond S."/>
            <person name="Andeer P.F."/>
            <person name="Li Z."/>
            <person name="Crits-Christoph A."/>
            <person name="Burstein D."/>
            <person name="Anantharaman K."/>
            <person name="Lane K.R."/>
            <person name="Thomas B.C."/>
            <person name="Pan C."/>
            <person name="Northen T.R."/>
            <person name="Banfield J.F."/>
        </authorList>
    </citation>
    <scope>NUCLEOTIDE SEQUENCE [LARGE SCALE GENOMIC DNA]</scope>
    <source>
        <strain evidence="4">WS_10</strain>
    </source>
</reference>
<dbReference type="PROSITE" id="PS51819">
    <property type="entry name" value="VOC"/>
    <property type="match status" value="1"/>
</dbReference>
<evidence type="ECO:0000256" key="1">
    <source>
        <dbReference type="ARBA" id="ARBA00022723"/>
    </source>
</evidence>
<accession>A0A538U4L4</accession>
<dbReference type="SUPFAM" id="SSF54593">
    <property type="entry name" value="Glyoxalase/Bleomycin resistance protein/Dihydroxybiphenyl dioxygenase"/>
    <property type="match status" value="1"/>
</dbReference>
<feature type="region of interest" description="Disordered" evidence="2">
    <location>
        <begin position="1"/>
        <end position="28"/>
    </location>
</feature>
<evidence type="ECO:0000313" key="4">
    <source>
        <dbReference type="EMBL" id="TMQ70844.1"/>
    </source>
</evidence>
<comment type="caution">
    <text evidence="4">The sequence shown here is derived from an EMBL/GenBank/DDBJ whole genome shotgun (WGS) entry which is preliminary data.</text>
</comment>
<organism evidence="4 5">
    <name type="scientific">Eiseniibacteriota bacterium</name>
    <dbReference type="NCBI Taxonomy" id="2212470"/>
    <lineage>
        <taxon>Bacteria</taxon>
        <taxon>Candidatus Eiseniibacteriota</taxon>
    </lineage>
</organism>
<dbReference type="GO" id="GO:0046872">
    <property type="term" value="F:metal ion binding"/>
    <property type="evidence" value="ECO:0007669"/>
    <property type="project" value="UniProtKB-KW"/>
</dbReference>
<evidence type="ECO:0000256" key="2">
    <source>
        <dbReference type="SAM" id="MobiDB-lite"/>
    </source>
</evidence>
<feature type="compositionally biased region" description="Basic residues" evidence="2">
    <location>
        <begin position="183"/>
        <end position="193"/>
    </location>
</feature>
<gene>
    <name evidence="4" type="ORF">E6K80_07280</name>
</gene>
<evidence type="ECO:0000259" key="3">
    <source>
        <dbReference type="PROSITE" id="PS51819"/>
    </source>
</evidence>
<dbReference type="EMBL" id="VBPA01000172">
    <property type="protein sequence ID" value="TMQ70844.1"/>
    <property type="molecule type" value="Genomic_DNA"/>
</dbReference>
<dbReference type="GO" id="GO:0004462">
    <property type="term" value="F:lactoylglutathione lyase activity"/>
    <property type="evidence" value="ECO:0007669"/>
    <property type="project" value="InterPro"/>
</dbReference>
<dbReference type="InterPro" id="IPR004360">
    <property type="entry name" value="Glyas_Fos-R_dOase_dom"/>
</dbReference>
<sequence>MVHGAGLVRGARARGRAAAAPESRRAHARAQVQAPVAGGGVARAARRLRGGRPDRPQASACSWRAGDLVRVGPRTRSRSTVATYGLTHVALAVREPARSLRFYRAVFGMVAVHRSPRFIQAQTPGTRDVLVFETDRARAGRPGGVAHIDFRVTRPSEVAKAAGAIARAGGGYEIPTPVDPPRRTKRRTPRRSA</sequence>
<protein>
    <submittedName>
        <fullName evidence="4">VOC family protein</fullName>
    </submittedName>
</protein>
<dbReference type="InterPro" id="IPR037523">
    <property type="entry name" value="VOC_core"/>
</dbReference>
<dbReference type="Pfam" id="PF00903">
    <property type="entry name" value="Glyoxalase"/>
    <property type="match status" value="1"/>
</dbReference>
<evidence type="ECO:0000313" key="5">
    <source>
        <dbReference type="Proteomes" id="UP000319836"/>
    </source>
</evidence>
<dbReference type="Proteomes" id="UP000319836">
    <property type="component" value="Unassembled WGS sequence"/>
</dbReference>
<name>A0A538U4L4_UNCEI</name>
<dbReference type="Gene3D" id="3.10.180.10">
    <property type="entry name" value="2,3-Dihydroxybiphenyl 1,2-Dioxygenase, domain 1"/>
    <property type="match status" value="1"/>
</dbReference>
<dbReference type="PROSITE" id="PS00934">
    <property type="entry name" value="GLYOXALASE_I_1"/>
    <property type="match status" value="1"/>
</dbReference>
<dbReference type="InterPro" id="IPR029068">
    <property type="entry name" value="Glyas_Bleomycin-R_OHBP_Dase"/>
</dbReference>